<keyword evidence="2" id="KW-0547">Nucleotide-binding</keyword>
<dbReference type="SUPFAM" id="SSF52540">
    <property type="entry name" value="P-loop containing nucleoside triphosphate hydrolases"/>
    <property type="match status" value="1"/>
</dbReference>
<evidence type="ECO:0000256" key="2">
    <source>
        <dbReference type="ARBA" id="ARBA00022741"/>
    </source>
</evidence>
<keyword evidence="1" id="KW-0813">Transport</keyword>
<dbReference type="InterPro" id="IPR027417">
    <property type="entry name" value="P-loop_NTPase"/>
</dbReference>
<dbReference type="RefSeq" id="WP_096051712.1">
    <property type="nucleotide sequence ID" value="NZ_CP023315.3"/>
</dbReference>
<dbReference type="InterPro" id="IPR017871">
    <property type="entry name" value="ABC_transporter-like_CS"/>
</dbReference>
<dbReference type="PROSITE" id="PS00211">
    <property type="entry name" value="ABC_TRANSPORTER_1"/>
    <property type="match status" value="1"/>
</dbReference>
<dbReference type="PANTHER" id="PTHR42794">
    <property type="entry name" value="HEMIN IMPORT ATP-BINDING PROTEIN HMUV"/>
    <property type="match status" value="1"/>
</dbReference>
<dbReference type="InterPro" id="IPR003593">
    <property type="entry name" value="AAA+_ATPase"/>
</dbReference>
<evidence type="ECO:0000313" key="7">
    <source>
        <dbReference type="EMBL" id="ATC32291.1"/>
    </source>
</evidence>
<accession>A0A290MR31</accession>
<protein>
    <submittedName>
        <fullName evidence="7">ABC transporter ATP-binding protein</fullName>
    </submittedName>
</protein>
<dbReference type="Pfam" id="PF00005">
    <property type="entry name" value="ABC_tran"/>
    <property type="match status" value="1"/>
</dbReference>
<dbReference type="EMBL" id="CP023315">
    <property type="protein sequence ID" value="ATC32291.1"/>
    <property type="molecule type" value="Genomic_DNA"/>
</dbReference>
<reference evidence="8" key="1">
    <citation type="submission" date="2017-09" db="EMBL/GenBank/DDBJ databases">
        <title>Genome evolution observed in wild isolates of Caulobacter crescentus.</title>
        <authorList>
            <person name="Ely B."/>
            <person name="Wilson K."/>
            <person name="Scott D."/>
        </authorList>
    </citation>
    <scope>NUCLEOTIDE SEQUENCE [LARGE SCALE GENOMIC DNA]</scope>
    <source>
        <strain evidence="8">CB13b1a</strain>
    </source>
</reference>
<dbReference type="CDD" id="cd03214">
    <property type="entry name" value="ABC_Iron-Siderophores_B12_Hemin"/>
    <property type="match status" value="1"/>
</dbReference>
<dbReference type="PROSITE" id="PS50893">
    <property type="entry name" value="ABC_TRANSPORTER_2"/>
    <property type="match status" value="1"/>
</dbReference>
<dbReference type="InterPro" id="IPR003439">
    <property type="entry name" value="ABC_transporter-like_ATP-bd"/>
</dbReference>
<comment type="function">
    <text evidence="5">Part of the ABC transporter complex HmuTUV involved in hemin import. Responsible for energy coupling to the transport system.</text>
</comment>
<proteinExistence type="predicted"/>
<evidence type="ECO:0000256" key="4">
    <source>
        <dbReference type="ARBA" id="ARBA00022967"/>
    </source>
</evidence>
<evidence type="ECO:0000256" key="5">
    <source>
        <dbReference type="ARBA" id="ARBA00037066"/>
    </source>
</evidence>
<gene>
    <name evidence="7" type="ORF">CA606_07965</name>
</gene>
<keyword evidence="3 7" id="KW-0067">ATP-binding</keyword>
<dbReference type="GO" id="GO:0005524">
    <property type="term" value="F:ATP binding"/>
    <property type="evidence" value="ECO:0007669"/>
    <property type="project" value="UniProtKB-KW"/>
</dbReference>
<name>A0A290MR31_CAUVI</name>
<dbReference type="PANTHER" id="PTHR42794:SF1">
    <property type="entry name" value="HEMIN IMPORT ATP-BINDING PROTEIN HMUV"/>
    <property type="match status" value="1"/>
</dbReference>
<sequence length="252" mass="25830">MSALWTLRSLSVRQGRKTVIEAASLSVSAGELVGVVGPNGAGKTSLLRAGLGLLPAAAGEALLSGQAVAQLAPAARARLVGYLPQDRRVAWNVPARMVAALGASDLAEAQADALALERLARVGAGDLADRGVLDMSGGERARVLLARLLATRAPLLVADEPVAGLDPDAQLLTLDLLRGETDNGAAVVVTLHDLGLAARSCDRIVVLSRGRIVADAPPREALSPAILAEVFGLDGALIETEAGFVLAARRRA</sequence>
<evidence type="ECO:0000256" key="1">
    <source>
        <dbReference type="ARBA" id="ARBA00022448"/>
    </source>
</evidence>
<feature type="domain" description="ABC transporter" evidence="6">
    <location>
        <begin position="5"/>
        <end position="234"/>
    </location>
</feature>
<evidence type="ECO:0000259" key="6">
    <source>
        <dbReference type="PROSITE" id="PS50893"/>
    </source>
</evidence>
<dbReference type="Proteomes" id="UP000217311">
    <property type="component" value="Chromosome"/>
</dbReference>
<dbReference type="Gene3D" id="3.40.50.300">
    <property type="entry name" value="P-loop containing nucleotide triphosphate hydrolases"/>
    <property type="match status" value="1"/>
</dbReference>
<dbReference type="AlphaFoldDB" id="A0A290MR31"/>
<dbReference type="SMART" id="SM00382">
    <property type="entry name" value="AAA"/>
    <property type="match status" value="1"/>
</dbReference>
<organism evidence="7 8">
    <name type="scientific">Caulobacter vibrioides</name>
    <name type="common">Caulobacter crescentus</name>
    <dbReference type="NCBI Taxonomy" id="155892"/>
    <lineage>
        <taxon>Bacteria</taxon>
        <taxon>Pseudomonadati</taxon>
        <taxon>Pseudomonadota</taxon>
        <taxon>Alphaproteobacteria</taxon>
        <taxon>Caulobacterales</taxon>
        <taxon>Caulobacteraceae</taxon>
        <taxon>Caulobacter</taxon>
    </lineage>
</organism>
<evidence type="ECO:0000256" key="3">
    <source>
        <dbReference type="ARBA" id="ARBA00022840"/>
    </source>
</evidence>
<keyword evidence="4" id="KW-1278">Translocase</keyword>
<evidence type="ECO:0000313" key="8">
    <source>
        <dbReference type="Proteomes" id="UP000217311"/>
    </source>
</evidence>
<dbReference type="GO" id="GO:0016887">
    <property type="term" value="F:ATP hydrolysis activity"/>
    <property type="evidence" value="ECO:0007669"/>
    <property type="project" value="InterPro"/>
</dbReference>